<proteinExistence type="predicted"/>
<evidence type="ECO:0000313" key="6">
    <source>
        <dbReference type="Proteomes" id="UP000295375"/>
    </source>
</evidence>
<dbReference type="Gene3D" id="3.20.20.370">
    <property type="entry name" value="Glycoside hydrolase/deacetylase"/>
    <property type="match status" value="1"/>
</dbReference>
<organism evidence="5 6">
    <name type="scientific">Permianibacter aggregans</name>
    <dbReference type="NCBI Taxonomy" id="1510150"/>
    <lineage>
        <taxon>Bacteria</taxon>
        <taxon>Pseudomonadati</taxon>
        <taxon>Pseudomonadota</taxon>
        <taxon>Gammaproteobacteria</taxon>
        <taxon>Pseudomonadales</taxon>
        <taxon>Pseudomonadaceae</taxon>
        <taxon>Permianibacter</taxon>
    </lineage>
</organism>
<dbReference type="InterPro" id="IPR002509">
    <property type="entry name" value="NODB_dom"/>
</dbReference>
<reference evidence="5 6" key="1">
    <citation type="submission" date="2019-03" db="EMBL/GenBank/DDBJ databases">
        <title>Genomic Encyclopedia of Type Strains, Phase IV (KMG-IV): sequencing the most valuable type-strain genomes for metagenomic binning, comparative biology and taxonomic classification.</title>
        <authorList>
            <person name="Goeker M."/>
        </authorList>
    </citation>
    <scope>NUCLEOTIDE SEQUENCE [LARGE SCALE GENOMIC DNA]</scope>
    <source>
        <strain evidence="5 6">DSM 103792</strain>
    </source>
</reference>
<dbReference type="GO" id="GO:0016810">
    <property type="term" value="F:hydrolase activity, acting on carbon-nitrogen (but not peptide) bonds"/>
    <property type="evidence" value="ECO:0007669"/>
    <property type="project" value="InterPro"/>
</dbReference>
<feature type="domain" description="NodB homology" evidence="4">
    <location>
        <begin position="45"/>
        <end position="278"/>
    </location>
</feature>
<dbReference type="PANTHER" id="PTHR10587">
    <property type="entry name" value="GLYCOSYL TRANSFERASE-RELATED"/>
    <property type="match status" value="1"/>
</dbReference>
<dbReference type="OrthoDB" id="115239at2"/>
<evidence type="ECO:0000256" key="1">
    <source>
        <dbReference type="ARBA" id="ARBA00022723"/>
    </source>
</evidence>
<protein>
    <submittedName>
        <fullName evidence="5">Polysaccharide deacetylase</fullName>
    </submittedName>
</protein>
<dbReference type="SUPFAM" id="SSF88713">
    <property type="entry name" value="Glycoside hydrolase/deacetylase"/>
    <property type="match status" value="1"/>
</dbReference>
<evidence type="ECO:0000256" key="2">
    <source>
        <dbReference type="ARBA" id="ARBA00022801"/>
    </source>
</evidence>
<feature type="signal peptide" evidence="3">
    <location>
        <begin position="1"/>
        <end position="42"/>
    </location>
</feature>
<evidence type="ECO:0000313" key="5">
    <source>
        <dbReference type="EMBL" id="TDQ47465.1"/>
    </source>
</evidence>
<keyword evidence="2" id="KW-0378">Hydrolase</keyword>
<dbReference type="AlphaFoldDB" id="A0A4R6UQD8"/>
<keyword evidence="3" id="KW-0732">Signal</keyword>
<dbReference type="GO" id="GO:0005975">
    <property type="term" value="P:carbohydrate metabolic process"/>
    <property type="evidence" value="ECO:0007669"/>
    <property type="project" value="InterPro"/>
</dbReference>
<keyword evidence="1" id="KW-0479">Metal-binding</keyword>
<dbReference type="PANTHER" id="PTHR10587:SF133">
    <property type="entry name" value="CHITIN DEACETYLASE 1-RELATED"/>
    <property type="match status" value="1"/>
</dbReference>
<gene>
    <name evidence="5" type="ORF">EV696_11057</name>
</gene>
<name>A0A4R6UQD8_9GAMM</name>
<dbReference type="InterPro" id="IPR050248">
    <property type="entry name" value="Polysacc_deacetylase_ArnD"/>
</dbReference>
<dbReference type="GO" id="GO:0046872">
    <property type="term" value="F:metal ion binding"/>
    <property type="evidence" value="ECO:0007669"/>
    <property type="project" value="UniProtKB-KW"/>
</dbReference>
<dbReference type="Proteomes" id="UP000295375">
    <property type="component" value="Unassembled WGS sequence"/>
</dbReference>
<comment type="caution">
    <text evidence="5">The sequence shown here is derived from an EMBL/GenBank/DDBJ whole genome shotgun (WGS) entry which is preliminary data.</text>
</comment>
<dbReference type="Pfam" id="PF01522">
    <property type="entry name" value="Polysacc_deac_1"/>
    <property type="match status" value="1"/>
</dbReference>
<accession>A0A4R6UQD8</accession>
<keyword evidence="6" id="KW-1185">Reference proteome</keyword>
<sequence>MGFGERGPRRTEIILKHPLRRERFMKHALLTLCLLLATSAAAADKQIAITIDDLPVISATPLTLAEKQHVTTQLLNAMKKHGVRAVGFVNEDKLLEKNQLDANVALLEAWLANDMELANHTFGHLGMHKSSVEQMKAAVIKGETISRWLSERAGKPYRYFRHPFTQTGNSVEEQHAFESFLAEHGYSVAPYTIEHNDYLFSCLNDHLLAGKDIGVSRETMLKEYLAHLDNAVEAFETMSQELFGRQIPQVFLIHANRLNGEMLDATLQRLKEHGYRFIPYDQALEDPAYAIKAGPSKKFGPSWLMRWAKTMNKKLSVYGQPDPAEPLMKAFNTHCS</sequence>
<evidence type="ECO:0000259" key="4">
    <source>
        <dbReference type="PROSITE" id="PS51677"/>
    </source>
</evidence>
<dbReference type="GO" id="GO:0016020">
    <property type="term" value="C:membrane"/>
    <property type="evidence" value="ECO:0007669"/>
    <property type="project" value="TreeGrafter"/>
</dbReference>
<feature type="chain" id="PRO_5020935513" evidence="3">
    <location>
        <begin position="43"/>
        <end position="336"/>
    </location>
</feature>
<evidence type="ECO:0000256" key="3">
    <source>
        <dbReference type="SAM" id="SignalP"/>
    </source>
</evidence>
<dbReference type="PROSITE" id="PS51677">
    <property type="entry name" value="NODB"/>
    <property type="match status" value="1"/>
</dbReference>
<dbReference type="EMBL" id="SNYM01000010">
    <property type="protein sequence ID" value="TDQ47465.1"/>
    <property type="molecule type" value="Genomic_DNA"/>
</dbReference>
<dbReference type="InterPro" id="IPR011330">
    <property type="entry name" value="Glyco_hydro/deAcase_b/a-brl"/>
</dbReference>